<accession>A0A8T0HEQ3</accession>
<proteinExistence type="predicted"/>
<dbReference type="Proteomes" id="UP000822688">
    <property type="component" value="Chromosome 6"/>
</dbReference>
<comment type="caution">
    <text evidence="2">The sequence shown here is derived from an EMBL/GenBank/DDBJ whole genome shotgun (WGS) entry which is preliminary data.</text>
</comment>
<keyword evidence="1" id="KW-1133">Transmembrane helix</keyword>
<sequence length="126" mass="14673">MTTYDFMRQRFDDATEHHLVKKTGTVLFHILLAVLALIMTVMICGYIIYTISFIVPPYFRFMYVHGPFSFLVLLLVWAVAISKFLSLSPEDPQSFKWEMYMYAVSTFLMFTGVGAFVVLPFLHHNQ</sequence>
<evidence type="ECO:0000313" key="3">
    <source>
        <dbReference type="Proteomes" id="UP000822688"/>
    </source>
</evidence>
<keyword evidence="1" id="KW-0812">Transmembrane</keyword>
<reference evidence="2 3" key="1">
    <citation type="submission" date="2020-06" db="EMBL/GenBank/DDBJ databases">
        <title>WGS assembly of Ceratodon purpureus strain R40.</title>
        <authorList>
            <person name="Carey S.B."/>
            <person name="Jenkins J."/>
            <person name="Shu S."/>
            <person name="Lovell J.T."/>
            <person name="Sreedasyam A."/>
            <person name="Maumus F."/>
            <person name="Tiley G.P."/>
            <person name="Fernandez-Pozo N."/>
            <person name="Barry K."/>
            <person name="Chen C."/>
            <person name="Wang M."/>
            <person name="Lipzen A."/>
            <person name="Daum C."/>
            <person name="Saski C.A."/>
            <person name="Payton A.C."/>
            <person name="Mcbreen J.C."/>
            <person name="Conrad R.E."/>
            <person name="Kollar L.M."/>
            <person name="Olsson S."/>
            <person name="Huttunen S."/>
            <person name="Landis J.B."/>
            <person name="Wickett N.J."/>
            <person name="Johnson M.G."/>
            <person name="Rensing S.A."/>
            <person name="Grimwood J."/>
            <person name="Schmutz J."/>
            <person name="Mcdaniel S.F."/>
        </authorList>
    </citation>
    <scope>NUCLEOTIDE SEQUENCE [LARGE SCALE GENOMIC DNA]</scope>
    <source>
        <strain evidence="2 3">R40</strain>
    </source>
</reference>
<evidence type="ECO:0000313" key="2">
    <source>
        <dbReference type="EMBL" id="KAG0570286.1"/>
    </source>
</evidence>
<feature type="transmembrane region" description="Helical" evidence="1">
    <location>
        <begin position="26"/>
        <end position="49"/>
    </location>
</feature>
<keyword evidence="3" id="KW-1185">Reference proteome</keyword>
<feature type="transmembrane region" description="Helical" evidence="1">
    <location>
        <begin position="61"/>
        <end position="80"/>
    </location>
</feature>
<organism evidence="2 3">
    <name type="scientific">Ceratodon purpureus</name>
    <name type="common">Fire moss</name>
    <name type="synonym">Dicranum purpureum</name>
    <dbReference type="NCBI Taxonomy" id="3225"/>
    <lineage>
        <taxon>Eukaryota</taxon>
        <taxon>Viridiplantae</taxon>
        <taxon>Streptophyta</taxon>
        <taxon>Embryophyta</taxon>
        <taxon>Bryophyta</taxon>
        <taxon>Bryophytina</taxon>
        <taxon>Bryopsida</taxon>
        <taxon>Dicranidae</taxon>
        <taxon>Pseudoditrichales</taxon>
        <taxon>Ditrichaceae</taxon>
        <taxon>Ceratodon</taxon>
    </lineage>
</organism>
<name>A0A8T0HEQ3_CERPU</name>
<feature type="transmembrane region" description="Helical" evidence="1">
    <location>
        <begin position="100"/>
        <end position="122"/>
    </location>
</feature>
<dbReference type="OrthoDB" id="1982626at2759"/>
<keyword evidence="1" id="KW-0472">Membrane</keyword>
<protein>
    <submittedName>
        <fullName evidence="2">Uncharacterized protein</fullName>
    </submittedName>
</protein>
<gene>
    <name evidence="2" type="ORF">KC19_6G151200</name>
</gene>
<evidence type="ECO:0000256" key="1">
    <source>
        <dbReference type="SAM" id="Phobius"/>
    </source>
</evidence>
<dbReference type="AlphaFoldDB" id="A0A8T0HEQ3"/>
<dbReference type="EMBL" id="CM026427">
    <property type="protein sequence ID" value="KAG0570286.1"/>
    <property type="molecule type" value="Genomic_DNA"/>
</dbReference>